<dbReference type="RefSeq" id="WP_145196757.1">
    <property type="nucleotide sequence ID" value="NZ_CP036434.1"/>
</dbReference>
<evidence type="ECO:0000313" key="3">
    <source>
        <dbReference type="Proteomes" id="UP000320390"/>
    </source>
</evidence>
<dbReference type="EMBL" id="CP036434">
    <property type="protein sequence ID" value="QDV06513.1"/>
    <property type="molecule type" value="Genomic_DNA"/>
</dbReference>
<dbReference type="Proteomes" id="UP000320390">
    <property type="component" value="Chromosome"/>
</dbReference>
<proteinExistence type="predicted"/>
<dbReference type="Gene3D" id="3.30.70.1710">
    <property type="match status" value="2"/>
</dbReference>
<dbReference type="PROSITE" id="PS51931">
    <property type="entry name" value="BMC_CP"/>
    <property type="match status" value="1"/>
</dbReference>
<gene>
    <name evidence="2" type="ORF">Poly30_20230</name>
</gene>
<dbReference type="OrthoDB" id="281313at2"/>
<feature type="domain" description="BMC circularly permuted" evidence="1">
    <location>
        <begin position="4"/>
        <end position="111"/>
    </location>
</feature>
<evidence type="ECO:0000259" key="1">
    <source>
        <dbReference type="PROSITE" id="PS51931"/>
    </source>
</evidence>
<name>A0A518ER00_9BACT</name>
<dbReference type="InterPro" id="IPR037233">
    <property type="entry name" value="CcmK-like_sf"/>
</dbReference>
<dbReference type="InterPro" id="IPR044870">
    <property type="entry name" value="BMC_CP"/>
</dbReference>
<sequence>MPLSLTSVELRGAVHLDQMQPQFAAISAMKSDGYFPVEGESAFWLEVRPGIVVNRLLDIALKRCDVMPGALMTERHYGSLEVHGPDQGQVLQAGQEILKAIGKTWADQPRPEVLNDEVIHKITPQHAMLLNQARGGMLVLGDDTLYTLEVSPAIHVVRCANEAEKAAPIRIASMNTSGAVGRLRLCGGDAEIEEAAKAVRLSLETWRNDPQSSGFAGGGR</sequence>
<dbReference type="GO" id="GO:0031469">
    <property type="term" value="C:bacterial microcompartment"/>
    <property type="evidence" value="ECO:0007669"/>
    <property type="project" value="UniProtKB-UniRule"/>
</dbReference>
<keyword evidence="3" id="KW-1185">Reference proteome</keyword>
<organism evidence="2 3">
    <name type="scientific">Saltatorellus ferox</name>
    <dbReference type="NCBI Taxonomy" id="2528018"/>
    <lineage>
        <taxon>Bacteria</taxon>
        <taxon>Pseudomonadati</taxon>
        <taxon>Planctomycetota</taxon>
        <taxon>Planctomycetia</taxon>
        <taxon>Planctomycetia incertae sedis</taxon>
        <taxon>Saltatorellus</taxon>
    </lineage>
</organism>
<reference evidence="2 3" key="1">
    <citation type="submission" date="2019-02" db="EMBL/GenBank/DDBJ databases">
        <title>Deep-cultivation of Planctomycetes and their phenomic and genomic characterization uncovers novel biology.</title>
        <authorList>
            <person name="Wiegand S."/>
            <person name="Jogler M."/>
            <person name="Boedeker C."/>
            <person name="Pinto D."/>
            <person name="Vollmers J."/>
            <person name="Rivas-Marin E."/>
            <person name="Kohn T."/>
            <person name="Peeters S.H."/>
            <person name="Heuer A."/>
            <person name="Rast P."/>
            <person name="Oberbeckmann S."/>
            <person name="Bunk B."/>
            <person name="Jeske O."/>
            <person name="Meyerdierks A."/>
            <person name="Storesund J.E."/>
            <person name="Kallscheuer N."/>
            <person name="Luecker S."/>
            <person name="Lage O.M."/>
            <person name="Pohl T."/>
            <person name="Merkel B.J."/>
            <person name="Hornburger P."/>
            <person name="Mueller R.-W."/>
            <person name="Bruemmer F."/>
            <person name="Labrenz M."/>
            <person name="Spormann A.M."/>
            <person name="Op den Camp H."/>
            <person name="Overmann J."/>
            <person name="Amann R."/>
            <person name="Jetten M.S.M."/>
            <person name="Mascher T."/>
            <person name="Medema M.H."/>
            <person name="Devos D.P."/>
            <person name="Kaster A.-K."/>
            <person name="Ovreas L."/>
            <person name="Rohde M."/>
            <person name="Galperin M.Y."/>
            <person name="Jogler C."/>
        </authorList>
    </citation>
    <scope>NUCLEOTIDE SEQUENCE [LARGE SCALE GENOMIC DNA]</scope>
    <source>
        <strain evidence="2 3">Poly30</strain>
    </source>
</reference>
<evidence type="ECO:0000313" key="2">
    <source>
        <dbReference type="EMBL" id="QDV06513.1"/>
    </source>
</evidence>
<accession>A0A518ER00</accession>
<dbReference type="AlphaFoldDB" id="A0A518ER00"/>
<protein>
    <submittedName>
        <fullName evidence="2">BMC domain protein</fullName>
    </submittedName>
</protein>